<name>A0A917EZ28_9MICO</name>
<keyword evidence="2" id="KW-1185">Reference proteome</keyword>
<evidence type="ECO:0008006" key="3">
    <source>
        <dbReference type="Google" id="ProtNLM"/>
    </source>
</evidence>
<dbReference type="InterPro" id="IPR016024">
    <property type="entry name" value="ARM-type_fold"/>
</dbReference>
<dbReference type="Gene3D" id="1.25.40.290">
    <property type="entry name" value="ARM repeat domains"/>
    <property type="match status" value="1"/>
</dbReference>
<organism evidence="1 2">
    <name type="scientific">Subtercola lobariae</name>
    <dbReference type="NCBI Taxonomy" id="1588641"/>
    <lineage>
        <taxon>Bacteria</taxon>
        <taxon>Bacillati</taxon>
        <taxon>Actinomycetota</taxon>
        <taxon>Actinomycetes</taxon>
        <taxon>Micrococcales</taxon>
        <taxon>Microbacteriaceae</taxon>
        <taxon>Subtercola</taxon>
    </lineage>
</organism>
<dbReference type="InterPro" id="IPR014825">
    <property type="entry name" value="DNA_alkylation"/>
</dbReference>
<dbReference type="RefSeq" id="WP_188679866.1">
    <property type="nucleotide sequence ID" value="NZ_BMGP01000006.1"/>
</dbReference>
<proteinExistence type="predicted"/>
<sequence length="422" mass="45343">MPTADELLGPDVLARLIGVLEGVLPGHPFAALRASAEKLPPLALRQRSELLKDALLSDLPGSAAELAATVRVAMTDARFTGWLIWPVTEAVSARALEPPVRPDDFDDALALLAELTPRLTAEFAIRGLLQADLARALPTILSWVQSPDPHVRRLASEGTRAFLPWAKRVAALLENPESTLPIINALYRDESDYVRRSVANHLNDLSRQSPDLAASVAAEWMLAPDANTAHVVRHGLRSLVKKGHGATMALFGFSPNHGVAVTGPVLRATEPPDPVVLDPAHLDSALLGRALLGRGLLDSVPLNPVPLDPVPLNPLPLVEVTIGDELAFSVSLTNPTAQPATLVVDYVVHHRKANGTQTTKVFKLTTTTLGPGQSVTYERRHSFKRITTRTYHPGEHAIEVQVNGVASGRTAFLLRADQLPGP</sequence>
<dbReference type="AlphaFoldDB" id="A0A917EZ28"/>
<evidence type="ECO:0000313" key="1">
    <source>
        <dbReference type="EMBL" id="GGF35801.1"/>
    </source>
</evidence>
<protein>
    <recommendedName>
        <fullName evidence="3">DNA alkylation repair protein</fullName>
    </recommendedName>
</protein>
<comment type="caution">
    <text evidence="1">The sequence shown here is derived from an EMBL/GenBank/DDBJ whole genome shotgun (WGS) entry which is preliminary data.</text>
</comment>
<dbReference type="Proteomes" id="UP000598775">
    <property type="component" value="Unassembled WGS sequence"/>
</dbReference>
<evidence type="ECO:0000313" key="2">
    <source>
        <dbReference type="Proteomes" id="UP000598775"/>
    </source>
</evidence>
<dbReference type="SUPFAM" id="SSF48371">
    <property type="entry name" value="ARM repeat"/>
    <property type="match status" value="1"/>
</dbReference>
<accession>A0A917EZ28</accession>
<dbReference type="EMBL" id="BMGP01000006">
    <property type="protein sequence ID" value="GGF35801.1"/>
    <property type="molecule type" value="Genomic_DNA"/>
</dbReference>
<gene>
    <name evidence="1" type="primary">yhaZ</name>
    <name evidence="1" type="ORF">GCM10011399_30970</name>
</gene>
<dbReference type="Pfam" id="PF08713">
    <property type="entry name" value="DNA_alkylation"/>
    <property type="match status" value="1"/>
</dbReference>
<reference evidence="1 2" key="1">
    <citation type="journal article" date="2014" name="Int. J. Syst. Evol. Microbiol.">
        <title>Complete genome sequence of Corynebacterium casei LMG S-19264T (=DSM 44701T), isolated from a smear-ripened cheese.</title>
        <authorList>
            <consortium name="US DOE Joint Genome Institute (JGI-PGF)"/>
            <person name="Walter F."/>
            <person name="Albersmeier A."/>
            <person name="Kalinowski J."/>
            <person name="Ruckert C."/>
        </authorList>
    </citation>
    <scope>NUCLEOTIDE SEQUENCE [LARGE SCALE GENOMIC DNA]</scope>
    <source>
        <strain evidence="1 2">CGMCC 1.12976</strain>
    </source>
</reference>